<dbReference type="PANTHER" id="PTHR42659:SF2">
    <property type="entry name" value="XANTHINE DEHYDROGENASE SUBUNIT C-RELATED"/>
    <property type="match status" value="1"/>
</dbReference>
<dbReference type="SUPFAM" id="SSF55447">
    <property type="entry name" value="CO dehydrogenase flavoprotein C-terminal domain-like"/>
    <property type="match status" value="1"/>
</dbReference>
<evidence type="ECO:0000313" key="6">
    <source>
        <dbReference type="Proteomes" id="UP000426246"/>
    </source>
</evidence>
<dbReference type="InterPro" id="IPR016167">
    <property type="entry name" value="FAD-bd_PCMH_sub1"/>
</dbReference>
<dbReference type="SMART" id="SM01092">
    <property type="entry name" value="CO_deh_flav_C"/>
    <property type="match status" value="1"/>
</dbReference>
<dbReference type="GO" id="GO:0016491">
    <property type="term" value="F:oxidoreductase activity"/>
    <property type="evidence" value="ECO:0007669"/>
    <property type="project" value="UniProtKB-KW"/>
</dbReference>
<evidence type="ECO:0000256" key="2">
    <source>
        <dbReference type="ARBA" id="ARBA00022827"/>
    </source>
</evidence>
<sequence length="305" mass="33915">MTVSEEFVAKAPSVWEPDSVEAAWQLLQTWGSASQLVAGGTWLRTQWESGVSAMPQHLISLAIISEMNQIQQQENYFVIGAGVTLFNCKKNALLRDEYPHLIQALQDIAAPSIRNMATLGGNILTVVGDAIPALLVIGAELTWFDGNIRITESLTSWLIARTEERVETDKRILISIRLPLAATKFYEAEKQMSGKCLTFYHKVGRREAFTPSLITVAYQGRVMANRDLVGFRFAVGGGAASAMRLTHAENLMNGNRYSTALLQKLQHTIREQVITYSDAFASAQYRRNTAANLISAELWKVFTCR</sequence>
<dbReference type="Pfam" id="PF03450">
    <property type="entry name" value="CO_deh_flav_C"/>
    <property type="match status" value="1"/>
</dbReference>
<dbReference type="Proteomes" id="UP000426246">
    <property type="component" value="Chromosome"/>
</dbReference>
<dbReference type="GO" id="GO:0071949">
    <property type="term" value="F:FAD binding"/>
    <property type="evidence" value="ECO:0007669"/>
    <property type="project" value="InterPro"/>
</dbReference>
<keyword evidence="6" id="KW-1185">Reference proteome</keyword>
<protein>
    <recommendedName>
        <fullName evidence="4">FAD-binding PCMH-type domain-containing protein</fullName>
    </recommendedName>
</protein>
<evidence type="ECO:0000259" key="4">
    <source>
        <dbReference type="PROSITE" id="PS51387"/>
    </source>
</evidence>
<dbReference type="InterPro" id="IPR016166">
    <property type="entry name" value="FAD-bd_PCMH"/>
</dbReference>
<evidence type="ECO:0000313" key="5">
    <source>
        <dbReference type="EMBL" id="QGQ97147.1"/>
    </source>
</evidence>
<keyword evidence="1" id="KW-0285">Flavoprotein</keyword>
<organism evidence="5 6">
    <name type="scientific">Paenibacillus psychroresistens</name>
    <dbReference type="NCBI Taxonomy" id="1778678"/>
    <lineage>
        <taxon>Bacteria</taxon>
        <taxon>Bacillati</taxon>
        <taxon>Bacillota</taxon>
        <taxon>Bacilli</taxon>
        <taxon>Bacillales</taxon>
        <taxon>Paenibacillaceae</taxon>
        <taxon>Paenibacillus</taxon>
    </lineage>
</organism>
<dbReference type="RefSeq" id="WP_155702248.1">
    <property type="nucleotide sequence ID" value="NZ_CP034235.1"/>
</dbReference>
<feature type="domain" description="FAD-binding PCMH-type" evidence="4">
    <location>
        <begin position="7"/>
        <end position="183"/>
    </location>
</feature>
<dbReference type="PROSITE" id="PS51387">
    <property type="entry name" value="FAD_PCMH"/>
    <property type="match status" value="1"/>
</dbReference>
<dbReference type="KEGG" id="ppsc:EHS13_20775"/>
<dbReference type="OrthoDB" id="9774454at2"/>
<evidence type="ECO:0000256" key="3">
    <source>
        <dbReference type="ARBA" id="ARBA00023002"/>
    </source>
</evidence>
<dbReference type="InterPro" id="IPR005107">
    <property type="entry name" value="CO_DH_flav_C"/>
</dbReference>
<reference evidence="6" key="1">
    <citation type="submission" date="2018-11" db="EMBL/GenBank/DDBJ databases">
        <title>Complete genome sequence of Paenibacillus sp. ML311-T8.</title>
        <authorList>
            <person name="Nam Y.-D."/>
            <person name="Kang J."/>
            <person name="Chung W.-H."/>
            <person name="Park Y.S."/>
        </authorList>
    </citation>
    <scope>NUCLEOTIDE SEQUENCE [LARGE SCALE GENOMIC DNA]</scope>
    <source>
        <strain evidence="6">ML311-T8</strain>
    </source>
</reference>
<dbReference type="InterPro" id="IPR002346">
    <property type="entry name" value="Mopterin_DH_FAD-bd"/>
</dbReference>
<dbReference type="InterPro" id="IPR051312">
    <property type="entry name" value="Diverse_Substr_Oxidored"/>
</dbReference>
<dbReference type="Gene3D" id="3.30.390.50">
    <property type="entry name" value="CO dehydrogenase flavoprotein, C-terminal domain"/>
    <property type="match status" value="1"/>
</dbReference>
<proteinExistence type="predicted"/>
<dbReference type="AlphaFoldDB" id="A0A6B8RMT2"/>
<dbReference type="Gene3D" id="3.30.465.10">
    <property type="match status" value="1"/>
</dbReference>
<dbReference type="SUPFAM" id="SSF56176">
    <property type="entry name" value="FAD-binding/transporter-associated domain-like"/>
    <property type="match status" value="1"/>
</dbReference>
<dbReference type="PANTHER" id="PTHR42659">
    <property type="entry name" value="XANTHINE DEHYDROGENASE SUBUNIT C-RELATED"/>
    <property type="match status" value="1"/>
</dbReference>
<name>A0A6B8RMT2_9BACL</name>
<evidence type="ECO:0000256" key="1">
    <source>
        <dbReference type="ARBA" id="ARBA00022630"/>
    </source>
</evidence>
<keyword evidence="2" id="KW-0274">FAD</keyword>
<dbReference type="EMBL" id="CP034235">
    <property type="protein sequence ID" value="QGQ97147.1"/>
    <property type="molecule type" value="Genomic_DNA"/>
</dbReference>
<dbReference type="InterPro" id="IPR036318">
    <property type="entry name" value="FAD-bd_PCMH-like_sf"/>
</dbReference>
<dbReference type="Gene3D" id="3.30.43.10">
    <property type="entry name" value="Uridine Diphospho-n-acetylenolpyruvylglucosamine Reductase, domain 2"/>
    <property type="match status" value="1"/>
</dbReference>
<gene>
    <name evidence="5" type="ORF">EHS13_20775</name>
</gene>
<keyword evidence="3" id="KW-0560">Oxidoreductase</keyword>
<accession>A0A6B8RMT2</accession>
<dbReference type="InterPro" id="IPR016169">
    <property type="entry name" value="FAD-bd_PCMH_sub2"/>
</dbReference>
<dbReference type="Pfam" id="PF00941">
    <property type="entry name" value="FAD_binding_5"/>
    <property type="match status" value="1"/>
</dbReference>
<dbReference type="InterPro" id="IPR036683">
    <property type="entry name" value="CO_DH_flav_C_dom_sf"/>
</dbReference>